<name>W4RWF1_9BACI</name>
<organism evidence="1 2">
    <name type="scientific">Mesobacillus boroniphilus JCM 21738</name>
    <dbReference type="NCBI Taxonomy" id="1294265"/>
    <lineage>
        <taxon>Bacteria</taxon>
        <taxon>Bacillati</taxon>
        <taxon>Bacillota</taxon>
        <taxon>Bacilli</taxon>
        <taxon>Bacillales</taxon>
        <taxon>Bacillaceae</taxon>
        <taxon>Mesobacillus</taxon>
    </lineage>
</organism>
<comment type="caution">
    <text evidence="1">The sequence shown here is derived from an EMBL/GenBank/DDBJ whole genome shotgun (WGS) entry which is preliminary data.</text>
</comment>
<protein>
    <submittedName>
        <fullName evidence="1">Mobile element protein</fullName>
    </submittedName>
</protein>
<proteinExistence type="predicted"/>
<dbReference type="EMBL" id="BAUW01000188">
    <property type="protein sequence ID" value="GAE48417.1"/>
    <property type="molecule type" value="Genomic_DNA"/>
</dbReference>
<evidence type="ECO:0000313" key="2">
    <source>
        <dbReference type="Proteomes" id="UP000018949"/>
    </source>
</evidence>
<gene>
    <name evidence="1" type="ORF">JCM21738_5536</name>
</gene>
<accession>W4RWF1</accession>
<keyword evidence="2" id="KW-1185">Reference proteome</keyword>
<dbReference type="AlphaFoldDB" id="W4RWF1"/>
<reference evidence="1 2" key="1">
    <citation type="submission" date="2013-12" db="EMBL/GenBank/DDBJ databases">
        <title>NBRP : Genome information of microbial organism related human and environment.</title>
        <authorList>
            <person name="Hattori M."/>
            <person name="Oshima K."/>
            <person name="Inaba H."/>
            <person name="Suda W."/>
            <person name="Sakamoto M."/>
            <person name="Iino T."/>
            <person name="Kitahara M."/>
            <person name="Oshida Y."/>
            <person name="Iida T."/>
            <person name="Kudo T."/>
            <person name="Itoh T."/>
            <person name="Ahmed I."/>
            <person name="Ohkuma M."/>
        </authorList>
    </citation>
    <scope>NUCLEOTIDE SEQUENCE [LARGE SCALE GENOMIC DNA]</scope>
    <source>
        <strain evidence="1 2">JCM 21738</strain>
    </source>
</reference>
<dbReference type="Proteomes" id="UP000018949">
    <property type="component" value="Unassembled WGS sequence"/>
</dbReference>
<sequence length="79" mass="9508">MTDNLRSKCKSLRLAYIPDVYGEIPFENPEQFLNELFQEELKLREKAKVTRLIKKAGFLDRKSLKTFEWFEQQMRLPGR</sequence>
<evidence type="ECO:0000313" key="1">
    <source>
        <dbReference type="EMBL" id="GAE48417.1"/>
    </source>
</evidence>